<evidence type="ECO:0000313" key="5">
    <source>
        <dbReference type="Proteomes" id="UP001231189"/>
    </source>
</evidence>
<dbReference type="Pfam" id="PF04195">
    <property type="entry name" value="Transposase_28"/>
    <property type="match status" value="1"/>
</dbReference>
<keyword evidence="1" id="KW-0175">Coiled coil</keyword>
<proteinExistence type="predicted"/>
<feature type="coiled-coil region" evidence="1">
    <location>
        <begin position="361"/>
        <end position="432"/>
    </location>
</feature>
<evidence type="ECO:0000313" key="4">
    <source>
        <dbReference type="EMBL" id="KAK1649731.1"/>
    </source>
</evidence>
<evidence type="ECO:0000256" key="2">
    <source>
        <dbReference type="SAM" id="MobiDB-lite"/>
    </source>
</evidence>
<feature type="compositionally biased region" description="Acidic residues" evidence="2">
    <location>
        <begin position="283"/>
        <end position="294"/>
    </location>
</feature>
<keyword evidence="5" id="KW-1185">Reference proteome</keyword>
<organism evidence="4 5">
    <name type="scientific">Lolium multiflorum</name>
    <name type="common">Italian ryegrass</name>
    <name type="synonym">Lolium perenne subsp. multiflorum</name>
    <dbReference type="NCBI Taxonomy" id="4521"/>
    <lineage>
        <taxon>Eukaryota</taxon>
        <taxon>Viridiplantae</taxon>
        <taxon>Streptophyta</taxon>
        <taxon>Embryophyta</taxon>
        <taxon>Tracheophyta</taxon>
        <taxon>Spermatophyta</taxon>
        <taxon>Magnoliopsida</taxon>
        <taxon>Liliopsida</taxon>
        <taxon>Poales</taxon>
        <taxon>Poaceae</taxon>
        <taxon>BOP clade</taxon>
        <taxon>Pooideae</taxon>
        <taxon>Poodae</taxon>
        <taxon>Poeae</taxon>
        <taxon>Poeae Chloroplast Group 2 (Poeae type)</taxon>
        <taxon>Loliodinae</taxon>
        <taxon>Loliinae</taxon>
        <taxon>Lolium</taxon>
    </lineage>
</organism>
<dbReference type="AlphaFoldDB" id="A0AAD8SCK9"/>
<gene>
    <name evidence="4" type="ORF">QYE76_067536</name>
</gene>
<dbReference type="Proteomes" id="UP001231189">
    <property type="component" value="Unassembled WGS sequence"/>
</dbReference>
<name>A0AAD8SCK9_LOLMU</name>
<feature type="domain" description="Transposase (putative) gypsy type" evidence="3">
    <location>
        <begin position="84"/>
        <end position="118"/>
    </location>
</feature>
<feature type="region of interest" description="Disordered" evidence="2">
    <location>
        <begin position="257"/>
        <end position="303"/>
    </location>
</feature>
<accession>A0AAD8SCK9</accession>
<dbReference type="PANTHER" id="PTHR33026">
    <property type="entry name" value="OS06G0360600 PROTEIN"/>
    <property type="match status" value="1"/>
</dbReference>
<reference evidence="4" key="1">
    <citation type="submission" date="2023-07" db="EMBL/GenBank/DDBJ databases">
        <title>A chromosome-level genome assembly of Lolium multiflorum.</title>
        <authorList>
            <person name="Chen Y."/>
            <person name="Copetti D."/>
            <person name="Kolliker R."/>
            <person name="Studer B."/>
        </authorList>
    </citation>
    <scope>NUCLEOTIDE SEQUENCE</scope>
    <source>
        <strain evidence="4">02402/16</strain>
        <tissue evidence="4">Leaf</tissue>
    </source>
</reference>
<dbReference type="InterPro" id="IPR007321">
    <property type="entry name" value="Transposase_28"/>
</dbReference>
<sequence length="528" mass="59979">MSHHRPCIQELPCYHGQEEDDHQLRRKCKHCQGKSALYITQSGRRRQSRLDGVLYSKHGENKLRTLRLISSDESDFVHSALAADPNSILHLIIFITVCEAFLGIDPDWDLWRKIFYVKRHSGGDGPHVVSGVGFVVRKEVQYFNFPMKESVQGWRQKWFYLRDRPATRHRSNLPPFEDVLEAVPKKSWQNTLTAEESGVADQLDVEKPSSLDVHWPNDKTRINSADFMEKELRDEVRRLTRFSQEDTIAMTSAQSPYGLRHLPSEPSTLARCYPPTPESGAAPEDDDMSEETEDSPVVIKDSDASGYEAHEDVALLTSNRRRRFDEDLIETAESSPSGRNDDNANPIHAAVDIVIDFADQFVRMETENTQLREAARSLTDQLQEANRLATEAQKENVILKEELKQLKKKMKEEEQSKLKAQAQAQAQAYKKEGALCKSIENLLGTAYMPVDCTNKLRVDSMSDALSFAVESSKQIQEIFKKAKGALSKLFLLMFPKLDQNKTLGELANTFFVDSNCAIENSTFNIALL</sequence>
<evidence type="ECO:0000259" key="3">
    <source>
        <dbReference type="Pfam" id="PF04195"/>
    </source>
</evidence>
<comment type="caution">
    <text evidence="4">The sequence shown here is derived from an EMBL/GenBank/DDBJ whole genome shotgun (WGS) entry which is preliminary data.</text>
</comment>
<dbReference type="PANTHER" id="PTHR33026:SF7">
    <property type="entry name" value="OS03G0100275 PROTEIN"/>
    <property type="match status" value="1"/>
</dbReference>
<protein>
    <recommendedName>
        <fullName evidence="3">Transposase (putative) gypsy type domain-containing protein</fullName>
    </recommendedName>
</protein>
<evidence type="ECO:0000256" key="1">
    <source>
        <dbReference type="SAM" id="Coils"/>
    </source>
</evidence>
<dbReference type="EMBL" id="JAUUTY010000004">
    <property type="protein sequence ID" value="KAK1649731.1"/>
    <property type="molecule type" value="Genomic_DNA"/>
</dbReference>